<dbReference type="AlphaFoldDB" id="A0A1Y2GNN2"/>
<evidence type="ECO:0000313" key="2">
    <source>
        <dbReference type="EMBL" id="ORZ15464.1"/>
    </source>
</evidence>
<proteinExistence type="predicted"/>
<gene>
    <name evidence="2" type="ORF">BCR41DRAFT_396410</name>
</gene>
<dbReference type="RefSeq" id="XP_021881212.1">
    <property type="nucleotide sequence ID" value="XM_022028802.1"/>
</dbReference>
<keyword evidence="3" id="KW-1185">Reference proteome</keyword>
<dbReference type="EMBL" id="MCFF01000019">
    <property type="protein sequence ID" value="ORZ15464.1"/>
    <property type="molecule type" value="Genomic_DNA"/>
</dbReference>
<feature type="compositionally biased region" description="Basic residues" evidence="1">
    <location>
        <begin position="85"/>
        <end position="107"/>
    </location>
</feature>
<feature type="compositionally biased region" description="Polar residues" evidence="1">
    <location>
        <begin position="110"/>
        <end position="122"/>
    </location>
</feature>
<organism evidence="2 3">
    <name type="scientific">Lobosporangium transversale</name>
    <dbReference type="NCBI Taxonomy" id="64571"/>
    <lineage>
        <taxon>Eukaryota</taxon>
        <taxon>Fungi</taxon>
        <taxon>Fungi incertae sedis</taxon>
        <taxon>Mucoromycota</taxon>
        <taxon>Mortierellomycotina</taxon>
        <taxon>Mortierellomycetes</taxon>
        <taxon>Mortierellales</taxon>
        <taxon>Mortierellaceae</taxon>
        <taxon>Lobosporangium</taxon>
    </lineage>
</organism>
<evidence type="ECO:0000256" key="1">
    <source>
        <dbReference type="SAM" id="MobiDB-lite"/>
    </source>
</evidence>
<feature type="compositionally biased region" description="Polar residues" evidence="1">
    <location>
        <begin position="75"/>
        <end position="84"/>
    </location>
</feature>
<accession>A0A1Y2GNN2</accession>
<comment type="caution">
    <text evidence="2">The sequence shown here is derived from an EMBL/GenBank/DDBJ whole genome shotgun (WGS) entry which is preliminary data.</text>
</comment>
<dbReference type="InParanoid" id="A0A1Y2GNN2"/>
<reference evidence="2 3" key="1">
    <citation type="submission" date="2016-07" db="EMBL/GenBank/DDBJ databases">
        <title>Pervasive Adenine N6-methylation of Active Genes in Fungi.</title>
        <authorList>
            <consortium name="DOE Joint Genome Institute"/>
            <person name="Mondo S.J."/>
            <person name="Dannebaum R.O."/>
            <person name="Kuo R.C."/>
            <person name="Labutti K."/>
            <person name="Haridas S."/>
            <person name="Kuo A."/>
            <person name="Salamov A."/>
            <person name="Ahrendt S.R."/>
            <person name="Lipzen A."/>
            <person name="Sullivan W."/>
            <person name="Andreopoulos W.B."/>
            <person name="Clum A."/>
            <person name="Lindquist E."/>
            <person name="Daum C."/>
            <person name="Ramamoorthy G.K."/>
            <person name="Gryganskyi A."/>
            <person name="Culley D."/>
            <person name="Magnuson J.K."/>
            <person name="James T.Y."/>
            <person name="O'Malley M.A."/>
            <person name="Stajich J.E."/>
            <person name="Spatafora J.W."/>
            <person name="Visel A."/>
            <person name="Grigoriev I.V."/>
        </authorList>
    </citation>
    <scope>NUCLEOTIDE SEQUENCE [LARGE SCALE GENOMIC DNA]</scope>
    <source>
        <strain evidence="2 3">NRRL 3116</strain>
    </source>
</reference>
<protein>
    <submittedName>
        <fullName evidence="2">Uncharacterized protein</fullName>
    </submittedName>
</protein>
<evidence type="ECO:0000313" key="3">
    <source>
        <dbReference type="Proteomes" id="UP000193648"/>
    </source>
</evidence>
<dbReference type="GeneID" id="33570645"/>
<name>A0A1Y2GNN2_9FUNG</name>
<sequence>MTESGYLQHLVDDKITMAEGDELISISSNLIEERQRMLQQHRAEFITDEGYETYLSERKSITPAILEKPMEIEKSSWNPSTSTIKRGRASLKNQHGKKSTPSKNKRNKPSDSQWSNTTHIKQIQTQAERLRNLPPLHKHEITNQTLARLLTIWIKNQDDYNPEDDEDQRNNNNNEY</sequence>
<dbReference type="Proteomes" id="UP000193648">
    <property type="component" value="Unassembled WGS sequence"/>
</dbReference>
<feature type="region of interest" description="Disordered" evidence="1">
    <location>
        <begin position="72"/>
        <end position="122"/>
    </location>
</feature>